<dbReference type="Proteomes" id="UP000054270">
    <property type="component" value="Unassembled WGS sequence"/>
</dbReference>
<evidence type="ECO:0000313" key="3">
    <source>
        <dbReference type="Proteomes" id="UP000054270"/>
    </source>
</evidence>
<gene>
    <name evidence="2" type="ORF">HYPSUDRAFT_128367</name>
</gene>
<dbReference type="EMBL" id="KN817520">
    <property type="protein sequence ID" value="KJA28771.1"/>
    <property type="molecule type" value="Genomic_DNA"/>
</dbReference>
<reference evidence="3" key="1">
    <citation type="submission" date="2014-04" db="EMBL/GenBank/DDBJ databases">
        <title>Evolutionary Origins and Diversification of the Mycorrhizal Mutualists.</title>
        <authorList>
            <consortium name="DOE Joint Genome Institute"/>
            <consortium name="Mycorrhizal Genomics Consortium"/>
            <person name="Kohler A."/>
            <person name="Kuo A."/>
            <person name="Nagy L.G."/>
            <person name="Floudas D."/>
            <person name="Copeland A."/>
            <person name="Barry K.W."/>
            <person name="Cichocki N."/>
            <person name="Veneault-Fourrey C."/>
            <person name="LaButti K."/>
            <person name="Lindquist E.A."/>
            <person name="Lipzen A."/>
            <person name="Lundell T."/>
            <person name="Morin E."/>
            <person name="Murat C."/>
            <person name="Riley R."/>
            <person name="Ohm R."/>
            <person name="Sun H."/>
            <person name="Tunlid A."/>
            <person name="Henrissat B."/>
            <person name="Grigoriev I.V."/>
            <person name="Hibbett D.S."/>
            <person name="Martin F."/>
        </authorList>
    </citation>
    <scope>NUCLEOTIDE SEQUENCE [LARGE SCALE GENOMIC DNA]</scope>
    <source>
        <strain evidence="3">FD-334 SS-4</strain>
    </source>
</reference>
<organism evidence="2 3">
    <name type="scientific">Hypholoma sublateritium (strain FD-334 SS-4)</name>
    <dbReference type="NCBI Taxonomy" id="945553"/>
    <lineage>
        <taxon>Eukaryota</taxon>
        <taxon>Fungi</taxon>
        <taxon>Dikarya</taxon>
        <taxon>Basidiomycota</taxon>
        <taxon>Agaricomycotina</taxon>
        <taxon>Agaricomycetes</taxon>
        <taxon>Agaricomycetidae</taxon>
        <taxon>Agaricales</taxon>
        <taxon>Agaricineae</taxon>
        <taxon>Strophariaceae</taxon>
        <taxon>Hypholoma</taxon>
    </lineage>
</organism>
<dbReference type="AlphaFoldDB" id="A0A0D2PK70"/>
<proteinExistence type="predicted"/>
<evidence type="ECO:0008006" key="4">
    <source>
        <dbReference type="Google" id="ProtNLM"/>
    </source>
</evidence>
<sequence>MSNAKVGGINGDRDREGQRSDGGTTNSKEQCKRDELYYLESVVFKVEDTLFRVPKKGFCVKDTVIGDMFLSSSPRNEHGVIEGSTDEFPIVLENNELRKMGVEPIKKADFQAFLRVMYPFTQTPLTYEEWVGALHLSSMWFYTEIRNRAIASLNILVALRDACSNIVLAKKYGVRKWLIDGYTNLVVQLKLPILDDLCAAGIDPMTLARIYYIRNALPPLISASVHSCTRCGQRCLATAGAEIPHHCRNLFYHCSEGTAYCTGKLNPSDTEKATYRKSALLKIMEVFAFELTQLEV</sequence>
<accession>A0A0D2PK70</accession>
<feature type="region of interest" description="Disordered" evidence="1">
    <location>
        <begin position="1"/>
        <end position="28"/>
    </location>
</feature>
<evidence type="ECO:0000256" key="1">
    <source>
        <dbReference type="SAM" id="MobiDB-lite"/>
    </source>
</evidence>
<dbReference type="OrthoDB" id="3199068at2759"/>
<name>A0A0D2PK70_HYPSF</name>
<dbReference type="STRING" id="945553.A0A0D2PK70"/>
<keyword evidence="3" id="KW-1185">Reference proteome</keyword>
<protein>
    <recommendedName>
        <fullName evidence="4">BTB domain-containing protein</fullName>
    </recommendedName>
</protein>
<evidence type="ECO:0000313" key="2">
    <source>
        <dbReference type="EMBL" id="KJA28771.1"/>
    </source>
</evidence>